<name>A0A0F5V730_9GAMM</name>
<protein>
    <submittedName>
        <fullName evidence="1">Uncharacterized protein</fullName>
    </submittedName>
</protein>
<keyword evidence="2" id="KW-1185">Reference proteome</keyword>
<dbReference type="EMBL" id="JWYV01000035">
    <property type="protein sequence ID" value="KKC97892.1"/>
    <property type="molecule type" value="Genomic_DNA"/>
</dbReference>
<dbReference type="AlphaFoldDB" id="A0A0F5V730"/>
<dbReference type="Proteomes" id="UP000033633">
    <property type="component" value="Unassembled WGS sequence"/>
</dbReference>
<dbReference type="PATRIC" id="fig|265726.11.peg.3358"/>
<proteinExistence type="predicted"/>
<organism evidence="1 2">
    <name type="scientific">Photobacterium halotolerans</name>
    <dbReference type="NCBI Taxonomy" id="265726"/>
    <lineage>
        <taxon>Bacteria</taxon>
        <taxon>Pseudomonadati</taxon>
        <taxon>Pseudomonadota</taxon>
        <taxon>Gammaproteobacteria</taxon>
        <taxon>Vibrionales</taxon>
        <taxon>Vibrionaceae</taxon>
        <taxon>Photobacterium</taxon>
    </lineage>
</organism>
<accession>A0A0F5V730</accession>
<sequence length="101" mass="11335">MAIEWTPQQIANLGSETLEIIISKIGGGVKSTVQLGTLGEGKAPNYQVNQELDIFGKNIKKTYIYNGRSHKEWSKDDENFDDKNLSEPFSADYLNKILKSL</sequence>
<evidence type="ECO:0000313" key="1">
    <source>
        <dbReference type="EMBL" id="KKC97892.1"/>
    </source>
</evidence>
<gene>
    <name evidence="1" type="ORF">KY46_21365</name>
</gene>
<reference evidence="1 2" key="1">
    <citation type="submission" date="2014-12" db="EMBL/GenBank/DDBJ databases">
        <title>Mercury Reductase activity and rhizosphere competence traits in the genome of root associated Photobacterium halotolerans MELD1.</title>
        <authorList>
            <person name="Mathew D.C."/>
            <person name="Huang C.-C."/>
        </authorList>
    </citation>
    <scope>NUCLEOTIDE SEQUENCE [LARGE SCALE GENOMIC DNA]</scope>
    <source>
        <strain evidence="1 2">MELD1</strain>
    </source>
</reference>
<dbReference type="RefSeq" id="WP_046222575.1">
    <property type="nucleotide sequence ID" value="NZ_JWYV01000035.1"/>
</dbReference>
<comment type="caution">
    <text evidence="1">The sequence shown here is derived from an EMBL/GenBank/DDBJ whole genome shotgun (WGS) entry which is preliminary data.</text>
</comment>
<evidence type="ECO:0000313" key="2">
    <source>
        <dbReference type="Proteomes" id="UP000033633"/>
    </source>
</evidence>